<accession>A0A815BRD1</accession>
<sequence length="213" mass="24680">MSVCLVMEIAFFKANSHQLFRHEREHMIIRKNAIDFLKSHIRDYKEFVELLDSTFKRYINDMNKNGNYVNHTVISVTARFLQKQIVIHQHRQPPLVISSLVFSQEQLHVCYDPDSGHYESVSWNQFQLVNPSFTMNVPNNDITLLRDVLMSLETSDEKTTLWASDLVLEQLLNLVGVSIDDTDTDIASAVLSYGNMLIQYSELCKEIILVMKP</sequence>
<proteinExistence type="predicted"/>
<evidence type="ECO:0000259" key="1">
    <source>
        <dbReference type="Pfam" id="PF02338"/>
    </source>
</evidence>
<dbReference type="InterPro" id="IPR003323">
    <property type="entry name" value="OTU_dom"/>
</dbReference>
<dbReference type="PANTHER" id="PTHR12419:SF7">
    <property type="entry name" value="OTU DOMAIN-CONTAINING PROTEIN 3"/>
    <property type="match status" value="1"/>
</dbReference>
<organism evidence="2 3">
    <name type="scientific">Rotaria magnacalcarata</name>
    <dbReference type="NCBI Taxonomy" id="392030"/>
    <lineage>
        <taxon>Eukaryota</taxon>
        <taxon>Metazoa</taxon>
        <taxon>Spiralia</taxon>
        <taxon>Gnathifera</taxon>
        <taxon>Rotifera</taxon>
        <taxon>Eurotatoria</taxon>
        <taxon>Bdelloidea</taxon>
        <taxon>Philodinida</taxon>
        <taxon>Philodinidae</taxon>
        <taxon>Rotaria</taxon>
    </lineage>
</organism>
<feature type="domain" description="OTU" evidence="1">
    <location>
        <begin position="12"/>
        <end position="111"/>
    </location>
</feature>
<name>A0A815BRD1_9BILA</name>
<dbReference type="InterPro" id="IPR038765">
    <property type="entry name" value="Papain-like_cys_pep_sf"/>
</dbReference>
<reference evidence="2" key="1">
    <citation type="submission" date="2021-02" db="EMBL/GenBank/DDBJ databases">
        <authorList>
            <person name="Nowell W R."/>
        </authorList>
    </citation>
    <scope>NUCLEOTIDE SEQUENCE</scope>
</reference>
<dbReference type="SUPFAM" id="SSF54001">
    <property type="entry name" value="Cysteine proteinases"/>
    <property type="match status" value="1"/>
</dbReference>
<evidence type="ECO:0000313" key="3">
    <source>
        <dbReference type="Proteomes" id="UP000663834"/>
    </source>
</evidence>
<protein>
    <recommendedName>
        <fullName evidence="1">OTU domain-containing protein</fullName>
    </recommendedName>
</protein>
<dbReference type="OrthoDB" id="415023at2759"/>
<dbReference type="InterPro" id="IPR050704">
    <property type="entry name" value="Peptidase_C85-like"/>
</dbReference>
<dbReference type="Gene3D" id="3.90.70.80">
    <property type="match status" value="1"/>
</dbReference>
<dbReference type="Proteomes" id="UP000663834">
    <property type="component" value="Unassembled WGS sequence"/>
</dbReference>
<gene>
    <name evidence="2" type="ORF">KQP761_LOCUS3404</name>
</gene>
<dbReference type="GO" id="GO:0004843">
    <property type="term" value="F:cysteine-type deubiquitinase activity"/>
    <property type="evidence" value="ECO:0007669"/>
    <property type="project" value="TreeGrafter"/>
</dbReference>
<dbReference type="GO" id="GO:0016579">
    <property type="term" value="P:protein deubiquitination"/>
    <property type="evidence" value="ECO:0007669"/>
    <property type="project" value="TreeGrafter"/>
</dbReference>
<comment type="caution">
    <text evidence="2">The sequence shown here is derived from an EMBL/GenBank/DDBJ whole genome shotgun (WGS) entry which is preliminary data.</text>
</comment>
<dbReference type="AlphaFoldDB" id="A0A815BRD1"/>
<dbReference type="EMBL" id="CAJNOW010000355">
    <property type="protein sequence ID" value="CAF1273367.1"/>
    <property type="molecule type" value="Genomic_DNA"/>
</dbReference>
<dbReference type="Pfam" id="PF02338">
    <property type="entry name" value="OTU"/>
    <property type="match status" value="1"/>
</dbReference>
<evidence type="ECO:0000313" key="2">
    <source>
        <dbReference type="EMBL" id="CAF1273367.1"/>
    </source>
</evidence>
<dbReference type="PANTHER" id="PTHR12419">
    <property type="entry name" value="OTU DOMAIN CONTAINING PROTEIN"/>
    <property type="match status" value="1"/>
</dbReference>